<evidence type="ECO:0000313" key="3">
    <source>
        <dbReference type="Proteomes" id="UP000003879"/>
    </source>
</evidence>
<feature type="transmembrane region" description="Helical" evidence="1">
    <location>
        <begin position="6"/>
        <end position="22"/>
    </location>
</feature>
<keyword evidence="1" id="KW-0472">Membrane</keyword>
<reference evidence="2 3" key="1">
    <citation type="submission" date="2012-02" db="EMBL/GenBank/DDBJ databases">
        <title>The Genome Sequence of Bacteroides fragilis CL07T12C05.</title>
        <authorList>
            <consortium name="The Broad Institute Genome Sequencing Platform"/>
            <person name="Earl A."/>
            <person name="Ward D."/>
            <person name="Feldgarden M."/>
            <person name="Gevers D."/>
            <person name="Zitomersky N.L."/>
            <person name="Coyne M.J."/>
            <person name="Comstock L.E."/>
            <person name="Young S.K."/>
            <person name="Zeng Q."/>
            <person name="Gargeya S."/>
            <person name="Fitzgerald M."/>
            <person name="Haas B."/>
            <person name="Abouelleil A."/>
            <person name="Alvarado L."/>
            <person name="Arachchi H.M."/>
            <person name="Berlin A."/>
            <person name="Chapman S.B."/>
            <person name="Gearin G."/>
            <person name="Goldberg J."/>
            <person name="Griggs A."/>
            <person name="Gujja S."/>
            <person name="Hansen M."/>
            <person name="Heiman D."/>
            <person name="Howarth C."/>
            <person name="Larimer J."/>
            <person name="Lui A."/>
            <person name="MacDonald P.J.P."/>
            <person name="McCowen C."/>
            <person name="Montmayeur A."/>
            <person name="Murphy C."/>
            <person name="Neiman D."/>
            <person name="Pearson M."/>
            <person name="Priest M."/>
            <person name="Roberts A."/>
            <person name="Saif S."/>
            <person name="Shea T."/>
            <person name="Sisk P."/>
            <person name="Stolte C."/>
            <person name="Sykes S."/>
            <person name="Wortman J."/>
            <person name="Nusbaum C."/>
            <person name="Birren B."/>
        </authorList>
    </citation>
    <scope>NUCLEOTIDE SEQUENCE [LARGE SCALE GENOMIC DNA]</scope>
    <source>
        <strain evidence="2 3">CL07T12C05</strain>
    </source>
</reference>
<dbReference type="EMBL" id="AGXN01000012">
    <property type="protein sequence ID" value="EIY96799.1"/>
    <property type="molecule type" value="Genomic_DNA"/>
</dbReference>
<dbReference type="RefSeq" id="WP_005793573.1">
    <property type="nucleotide sequence ID" value="NZ_JH724215.1"/>
</dbReference>
<evidence type="ECO:0000256" key="1">
    <source>
        <dbReference type="SAM" id="Phobius"/>
    </source>
</evidence>
<accession>A0A0E2AR38</accession>
<name>A0A0E2AR38_BACFG</name>
<sequence length="186" mass="20720">MEHIIHLLIGFIVLSFLLKTGFYPRWGIWLSALVYTVFLICIGPWATEQSPTEINSLLASAPHILTLSVYVTLEASIMIAFCFNCFADTSKQRTLFQRTVTYILNFYPGLLMAGILTYLLIQLFFAFPGVSFGLITGISSVAVFILISGLSLLLKNIVGERKLRLEILFITNLFTVLLSVVSTGNN</sequence>
<comment type="caution">
    <text evidence="2">The sequence shown here is derived from an EMBL/GenBank/DDBJ whole genome shotgun (WGS) entry which is preliminary data.</text>
</comment>
<feature type="transmembrane region" description="Helical" evidence="1">
    <location>
        <begin position="29"/>
        <end position="47"/>
    </location>
</feature>
<dbReference type="HOGENOM" id="CLU_106196_0_0_10"/>
<protein>
    <submittedName>
        <fullName evidence="2">Uncharacterized protein</fullName>
    </submittedName>
</protein>
<keyword evidence="1" id="KW-0812">Transmembrane</keyword>
<organism evidence="2 3">
    <name type="scientific">Bacteroides fragilis CL07T12C05</name>
    <dbReference type="NCBI Taxonomy" id="997883"/>
    <lineage>
        <taxon>Bacteria</taxon>
        <taxon>Pseudomonadati</taxon>
        <taxon>Bacteroidota</taxon>
        <taxon>Bacteroidia</taxon>
        <taxon>Bacteroidales</taxon>
        <taxon>Bacteroidaceae</taxon>
        <taxon>Bacteroides</taxon>
    </lineage>
</organism>
<feature type="transmembrane region" description="Helical" evidence="1">
    <location>
        <begin position="131"/>
        <end position="153"/>
    </location>
</feature>
<evidence type="ECO:0000313" key="2">
    <source>
        <dbReference type="EMBL" id="EIY96799.1"/>
    </source>
</evidence>
<feature type="transmembrane region" description="Helical" evidence="1">
    <location>
        <begin position="67"/>
        <end position="87"/>
    </location>
</feature>
<feature type="transmembrane region" description="Helical" evidence="1">
    <location>
        <begin position="99"/>
        <end position="125"/>
    </location>
</feature>
<dbReference type="PATRIC" id="fig|997883.3.peg.2794"/>
<dbReference type="Proteomes" id="UP000003879">
    <property type="component" value="Unassembled WGS sequence"/>
</dbReference>
<feature type="transmembrane region" description="Helical" evidence="1">
    <location>
        <begin position="165"/>
        <end position="184"/>
    </location>
</feature>
<proteinExistence type="predicted"/>
<dbReference type="AlphaFoldDB" id="A0A0E2AR38"/>
<keyword evidence="1" id="KW-1133">Transmembrane helix</keyword>
<gene>
    <name evidence="2" type="ORF">HMPREF1056_02687</name>
</gene>